<sequence>MRLPLSTIFLLVAAETIAAAPFQPAVPKEHAALSEASASQSLVKRYQSLENGLTFDSGLSFDRTTVQSVTLSEANDGQVPPIGLVYSAGLDAERAIMATAGTNEGTFATGSLSVGGVNFWWTINTGRYWNVNGLLHHTGTDVLATMMADAIQTMAVEDNSEISWTLHNTDPDGENSYMGKIAENGVTANGEEPIRLVHVKTGPCKEHKLFGVGIDLTKLLAPLLNKANGGDYFKTMGVNIVQASDQAMGQLGDCAYHGGLTKPTWWGLIMKATAHRPHLRAMEGIRQDTPYAIALDAPPIAVMAPACLFHKESRNLNMLALYAVKQNYEWASGLDKRATTIIHDPYTLYVNHICSKAWFKHITSDLGARG</sequence>
<evidence type="ECO:0000313" key="4">
    <source>
        <dbReference type="Proteomes" id="UP000465221"/>
    </source>
</evidence>
<feature type="chain" id="PRO_5034760617" evidence="1">
    <location>
        <begin position="20"/>
        <end position="370"/>
    </location>
</feature>
<gene>
    <name evidence="3" type="ORF">IFM46972_05688</name>
</gene>
<evidence type="ECO:0000256" key="1">
    <source>
        <dbReference type="SAM" id="SignalP"/>
    </source>
</evidence>
<proteinExistence type="predicted"/>
<feature type="domain" description="3-octaprenyl-4-hydroxybenzoate carboxy-lyase-like Rift-related" evidence="2">
    <location>
        <begin position="197"/>
        <end position="316"/>
    </location>
</feature>
<dbReference type="Pfam" id="PF01977">
    <property type="entry name" value="UbiD"/>
    <property type="match status" value="1"/>
</dbReference>
<reference evidence="3 4" key="1">
    <citation type="submission" date="2020-01" db="EMBL/GenBank/DDBJ databases">
        <title>Draft genome sequence of Aspergillus udagawae IFM 46972.</title>
        <authorList>
            <person name="Takahashi H."/>
            <person name="Yaguchi T."/>
        </authorList>
    </citation>
    <scope>NUCLEOTIDE SEQUENCE [LARGE SCALE GENOMIC DNA]</scope>
    <source>
        <strain evidence="3 4">IFM 46972</strain>
    </source>
</reference>
<dbReference type="InterPro" id="IPR048304">
    <property type="entry name" value="UbiD_Rift_dom"/>
</dbReference>
<evidence type="ECO:0000313" key="3">
    <source>
        <dbReference type="EMBL" id="GFF38845.1"/>
    </source>
</evidence>
<name>A0A8H3NVV0_9EURO</name>
<dbReference type="Proteomes" id="UP000465221">
    <property type="component" value="Unassembled WGS sequence"/>
</dbReference>
<keyword evidence="1" id="KW-0732">Signal</keyword>
<evidence type="ECO:0000259" key="2">
    <source>
        <dbReference type="Pfam" id="PF01977"/>
    </source>
</evidence>
<dbReference type="AlphaFoldDB" id="A0A8H3NVV0"/>
<comment type="caution">
    <text evidence="3">The sequence shown here is derived from an EMBL/GenBank/DDBJ whole genome shotgun (WGS) entry which is preliminary data.</text>
</comment>
<accession>A0A8H3NVV0</accession>
<protein>
    <submittedName>
        <fullName evidence="3">Ferulic acid decarboxylase 1</fullName>
    </submittedName>
</protein>
<feature type="signal peptide" evidence="1">
    <location>
        <begin position="1"/>
        <end position="19"/>
    </location>
</feature>
<organism evidence="3 4">
    <name type="scientific">Aspergillus udagawae</name>
    <dbReference type="NCBI Taxonomy" id="91492"/>
    <lineage>
        <taxon>Eukaryota</taxon>
        <taxon>Fungi</taxon>
        <taxon>Dikarya</taxon>
        <taxon>Ascomycota</taxon>
        <taxon>Pezizomycotina</taxon>
        <taxon>Eurotiomycetes</taxon>
        <taxon>Eurotiomycetidae</taxon>
        <taxon>Eurotiales</taxon>
        <taxon>Aspergillaceae</taxon>
        <taxon>Aspergillus</taxon>
        <taxon>Aspergillus subgen. Fumigati</taxon>
    </lineage>
</organism>
<dbReference type="SUPFAM" id="SSF50475">
    <property type="entry name" value="FMN-binding split barrel"/>
    <property type="match status" value="1"/>
</dbReference>
<dbReference type="EMBL" id="BLKC01000035">
    <property type="protein sequence ID" value="GFF38845.1"/>
    <property type="molecule type" value="Genomic_DNA"/>
</dbReference>